<dbReference type="Proteomes" id="UP000077829">
    <property type="component" value="Chromosome"/>
</dbReference>
<feature type="domain" description="VOC" evidence="1">
    <location>
        <begin position="3"/>
        <end position="124"/>
    </location>
</feature>
<dbReference type="SUPFAM" id="SSF54593">
    <property type="entry name" value="Glyoxalase/Bleomycin resistance protein/Dihydroxybiphenyl dioxygenase"/>
    <property type="match status" value="1"/>
</dbReference>
<accession>A0A172Z4A0</accession>
<evidence type="ECO:0000313" key="2">
    <source>
        <dbReference type="EMBL" id="ANF87383.1"/>
    </source>
</evidence>
<dbReference type="Gene3D" id="3.10.180.10">
    <property type="entry name" value="2,3-Dihydroxybiphenyl 1,2-Dioxygenase, domain 1"/>
    <property type="match status" value="1"/>
</dbReference>
<evidence type="ECO:0000313" key="3">
    <source>
        <dbReference type="Proteomes" id="UP000077829"/>
    </source>
</evidence>
<dbReference type="RefSeq" id="WP_064453383.1">
    <property type="nucleotide sequence ID" value="NZ_CP015600.1"/>
</dbReference>
<dbReference type="EMBL" id="CP015600">
    <property type="protein sequence ID" value="ANF87383.1"/>
    <property type="molecule type" value="Genomic_DNA"/>
</dbReference>
<reference evidence="2 3" key="1">
    <citation type="submission" date="2016-05" db="EMBL/GenBank/DDBJ databases">
        <title>Complete genome sequence of Pseudomonas antarctica PAMC 27494.</title>
        <authorList>
            <person name="Lee J."/>
        </authorList>
    </citation>
    <scope>NUCLEOTIDE SEQUENCE [LARGE SCALE GENOMIC DNA]</scope>
    <source>
        <strain evidence="2 3">PAMC 27494</strain>
    </source>
</reference>
<gene>
    <name evidence="2" type="ORF">A7J50_4021</name>
</gene>
<sequence length="127" mass="14395">MEPLKFTACLAVRDVTETLDFFERIGYVVTRESIAPPHSIHMILDGDNPLFMIQPEHEVKEFMPFLAGYPVGGSGFFYINTEEFDVTVARIKGKAEVLKESSEGGYKIFYFKDPNGYVFGINELISE</sequence>
<dbReference type="InterPro" id="IPR029068">
    <property type="entry name" value="Glyas_Bleomycin-R_OHBP_Dase"/>
</dbReference>
<protein>
    <recommendedName>
        <fullName evidence="1">VOC domain-containing protein</fullName>
    </recommendedName>
</protein>
<evidence type="ECO:0000259" key="1">
    <source>
        <dbReference type="PROSITE" id="PS51819"/>
    </source>
</evidence>
<dbReference type="PROSITE" id="PS51819">
    <property type="entry name" value="VOC"/>
    <property type="match status" value="1"/>
</dbReference>
<dbReference type="KEGG" id="panr:A7J50_4021"/>
<dbReference type="InterPro" id="IPR004360">
    <property type="entry name" value="Glyas_Fos-R_dOase_dom"/>
</dbReference>
<name>A0A172Z4A0_9PSED</name>
<dbReference type="Pfam" id="PF00903">
    <property type="entry name" value="Glyoxalase"/>
    <property type="match status" value="1"/>
</dbReference>
<dbReference type="PATRIC" id="fig|219572.3.peg.4135"/>
<proteinExistence type="predicted"/>
<dbReference type="AlphaFoldDB" id="A0A172Z4A0"/>
<organism evidence="2 3">
    <name type="scientific">Pseudomonas antarctica</name>
    <dbReference type="NCBI Taxonomy" id="219572"/>
    <lineage>
        <taxon>Bacteria</taxon>
        <taxon>Pseudomonadati</taxon>
        <taxon>Pseudomonadota</taxon>
        <taxon>Gammaproteobacteria</taxon>
        <taxon>Pseudomonadales</taxon>
        <taxon>Pseudomonadaceae</taxon>
        <taxon>Pseudomonas</taxon>
    </lineage>
</organism>
<dbReference type="InterPro" id="IPR037523">
    <property type="entry name" value="VOC_core"/>
</dbReference>